<dbReference type="Proteomes" id="UP000584374">
    <property type="component" value="Unassembled WGS sequence"/>
</dbReference>
<dbReference type="InterPro" id="IPR009839">
    <property type="entry name" value="SseB_N"/>
</dbReference>
<dbReference type="EMBL" id="JACHIW010000001">
    <property type="protein sequence ID" value="MBB5154091.1"/>
    <property type="molecule type" value="Genomic_DNA"/>
</dbReference>
<name>A0A840Q3A6_9PSEU</name>
<evidence type="ECO:0000313" key="2">
    <source>
        <dbReference type="EMBL" id="MBB5154091.1"/>
    </source>
</evidence>
<evidence type="ECO:0000313" key="3">
    <source>
        <dbReference type="Proteomes" id="UP000584374"/>
    </source>
</evidence>
<evidence type="ECO:0000259" key="1">
    <source>
        <dbReference type="Pfam" id="PF07179"/>
    </source>
</evidence>
<dbReference type="InterPro" id="IPR049975">
    <property type="entry name" value="SAV_915-like_dom"/>
</dbReference>
<reference evidence="2 3" key="1">
    <citation type="submission" date="2020-08" db="EMBL/GenBank/DDBJ databases">
        <title>Sequencing the genomes of 1000 actinobacteria strains.</title>
        <authorList>
            <person name="Klenk H.-P."/>
        </authorList>
    </citation>
    <scope>NUCLEOTIDE SEQUENCE [LARGE SCALE GENOMIC DNA]</scope>
    <source>
        <strain evidence="2 3">DSM 45584</strain>
    </source>
</reference>
<sequence length="105" mass="11439">MIRAEHVAPMDEEELPATAYIPCQRVTKGATDVTVELRDTADGQRALLAFTSVQELVDGCGDGQAWVAVQGEQIVDIKGRSGADVVLWDAALPVEDRRTRFQQGK</sequence>
<accession>A0A840Q3A6</accession>
<gene>
    <name evidence="2" type="ORF">BJ970_001625</name>
</gene>
<keyword evidence="3" id="KW-1185">Reference proteome</keyword>
<dbReference type="NCBIfam" id="NF042914">
    <property type="entry name" value="SAV915_dom"/>
    <property type="match status" value="1"/>
</dbReference>
<dbReference type="AlphaFoldDB" id="A0A840Q3A6"/>
<protein>
    <recommendedName>
        <fullName evidence="1">SseB protein N-terminal domain-containing protein</fullName>
    </recommendedName>
</protein>
<dbReference type="Pfam" id="PF07179">
    <property type="entry name" value="SseB"/>
    <property type="match status" value="1"/>
</dbReference>
<comment type="caution">
    <text evidence="2">The sequence shown here is derived from an EMBL/GenBank/DDBJ whole genome shotgun (WGS) entry which is preliminary data.</text>
</comment>
<organism evidence="2 3">
    <name type="scientific">Saccharopolyspora phatthalungensis</name>
    <dbReference type="NCBI Taxonomy" id="664693"/>
    <lineage>
        <taxon>Bacteria</taxon>
        <taxon>Bacillati</taxon>
        <taxon>Actinomycetota</taxon>
        <taxon>Actinomycetes</taxon>
        <taxon>Pseudonocardiales</taxon>
        <taxon>Pseudonocardiaceae</taxon>
        <taxon>Saccharopolyspora</taxon>
    </lineage>
</organism>
<proteinExistence type="predicted"/>
<feature type="domain" description="SseB protein N-terminal" evidence="1">
    <location>
        <begin position="19"/>
        <end position="93"/>
    </location>
</feature>